<accession>D4BES6</accession>
<dbReference type="EMBL" id="ABWL02000016">
    <property type="protein sequence ID" value="EFE07405.1"/>
    <property type="molecule type" value="Genomic_DNA"/>
</dbReference>
<evidence type="ECO:0000313" key="1">
    <source>
        <dbReference type="EMBL" id="EFE07405.1"/>
    </source>
</evidence>
<sequence>MPDGAAAYPAYGECYGISGWRCRLSGLRGVLRRCRLSGLRGALRPMEKRRPDKA</sequence>
<proteinExistence type="predicted"/>
<reference evidence="1 2" key="1">
    <citation type="submission" date="2010-02" db="EMBL/GenBank/DDBJ databases">
        <authorList>
            <person name="Weinstock G."/>
            <person name="Sodergren E."/>
            <person name="Clifton S."/>
            <person name="Fulton L."/>
            <person name="Fulton B."/>
            <person name="Courtney L."/>
            <person name="Fronick C."/>
            <person name="Harrison M."/>
            <person name="Strong C."/>
            <person name="Farmer C."/>
            <person name="Delahaunty K."/>
            <person name="Markovic C."/>
            <person name="Hall O."/>
            <person name="Minx P."/>
            <person name="Tomlinson C."/>
            <person name="Mitreva M."/>
            <person name="Nelson J."/>
            <person name="Hou S."/>
            <person name="Wollam A."/>
            <person name="Pepin K.H."/>
            <person name="Johnson M."/>
            <person name="Bhonagiri V."/>
            <person name="Zhang X."/>
            <person name="Suruliraj S."/>
            <person name="Warren W."/>
            <person name="Chinwalla A."/>
            <person name="Mardis E.R."/>
            <person name="Wilson R.K."/>
        </authorList>
    </citation>
    <scope>NUCLEOTIDE SEQUENCE [LARGE SCALE GENOMIC DNA]</scope>
    <source>
        <strain evidence="1 2">ATCC 29220</strain>
    </source>
</reference>
<dbReference type="AlphaFoldDB" id="D4BES6"/>
<evidence type="ECO:0000313" key="2">
    <source>
        <dbReference type="Proteomes" id="UP000003880"/>
    </source>
</evidence>
<comment type="caution">
    <text evidence="1">The sequence shown here is derived from an EMBL/GenBank/DDBJ whole genome shotgun (WGS) entry which is preliminary data.</text>
</comment>
<protein>
    <submittedName>
        <fullName evidence="1">Uncharacterized protein</fullName>
    </submittedName>
</protein>
<gene>
    <name evidence="1" type="ORF">CIT292_09289</name>
</gene>
<dbReference type="Proteomes" id="UP000003880">
    <property type="component" value="Unassembled WGS sequence"/>
</dbReference>
<organism evidence="1 2">
    <name type="scientific">Citrobacter youngae ATCC 29220</name>
    <dbReference type="NCBI Taxonomy" id="500640"/>
    <lineage>
        <taxon>Bacteria</taxon>
        <taxon>Pseudomonadati</taxon>
        <taxon>Pseudomonadota</taxon>
        <taxon>Gammaproteobacteria</taxon>
        <taxon>Enterobacterales</taxon>
        <taxon>Enterobacteriaceae</taxon>
        <taxon>Citrobacter</taxon>
        <taxon>Citrobacter freundii complex</taxon>
    </lineage>
</organism>
<dbReference type="HOGENOM" id="CLU_3041810_0_0_6"/>
<name>D4BES6_9ENTR</name>